<keyword evidence="3" id="KW-1185">Reference proteome</keyword>
<evidence type="ECO:0000256" key="1">
    <source>
        <dbReference type="SAM" id="MobiDB-lite"/>
    </source>
</evidence>
<proteinExistence type="predicted"/>
<reference evidence="2 3" key="1">
    <citation type="journal article" date="2019" name="Genome Biol. Evol.">
        <title>Insights into the evolution of the New World diploid cottons (Gossypium, subgenus Houzingenia) based on genome sequencing.</title>
        <authorList>
            <person name="Grover C.E."/>
            <person name="Arick M.A. 2nd"/>
            <person name="Thrash A."/>
            <person name="Conover J.L."/>
            <person name="Sanders W.S."/>
            <person name="Peterson D.G."/>
            <person name="Frelichowski J.E."/>
            <person name="Scheffler J.A."/>
            <person name="Scheffler B.E."/>
            <person name="Wendel J.F."/>
        </authorList>
    </citation>
    <scope>NUCLEOTIDE SEQUENCE [LARGE SCALE GENOMIC DNA]</scope>
    <source>
        <strain evidence="2">27</strain>
        <tissue evidence="2">Leaf</tissue>
    </source>
</reference>
<comment type="caution">
    <text evidence="2">The sequence shown here is derived from an EMBL/GenBank/DDBJ whole genome shotgun (WGS) entry which is preliminary data.</text>
</comment>
<feature type="non-terminal residue" evidence="2">
    <location>
        <position position="147"/>
    </location>
</feature>
<feature type="compositionally biased region" description="Low complexity" evidence="1">
    <location>
        <begin position="62"/>
        <end position="84"/>
    </location>
</feature>
<feature type="region of interest" description="Disordered" evidence="1">
    <location>
        <begin position="56"/>
        <end position="87"/>
    </location>
</feature>
<protein>
    <submittedName>
        <fullName evidence="2">Uncharacterized protein</fullName>
    </submittedName>
</protein>
<dbReference type="EMBL" id="JABFAC010000012">
    <property type="protein sequence ID" value="MBA0630379.1"/>
    <property type="molecule type" value="Genomic_DNA"/>
</dbReference>
<name>A0A7J8SWA5_GOSDV</name>
<gene>
    <name evidence="2" type="ORF">Godav_002488</name>
</gene>
<dbReference type="Proteomes" id="UP000593561">
    <property type="component" value="Unassembled WGS sequence"/>
</dbReference>
<evidence type="ECO:0000313" key="3">
    <source>
        <dbReference type="Proteomes" id="UP000593561"/>
    </source>
</evidence>
<accession>A0A7J8SWA5</accession>
<sequence length="147" mass="16480">VLYLHQLLQQWSLLVSQLCRSPDPLVVLDLVMAASLSASSSAPPSFYFDDKWKFSKKESSSKSRSSSSSYSSSPSSFMMKNPSSCSSKRSAFTRKCARLVKEQRAHVLFISLFFGGLVAWESSVFGPLMASKQEEEEKEDEEEFQVV</sequence>
<organism evidence="2 3">
    <name type="scientific">Gossypium davidsonii</name>
    <name type="common">Davidson's cotton</name>
    <name type="synonym">Gossypium klotzschianum subsp. davidsonii</name>
    <dbReference type="NCBI Taxonomy" id="34287"/>
    <lineage>
        <taxon>Eukaryota</taxon>
        <taxon>Viridiplantae</taxon>
        <taxon>Streptophyta</taxon>
        <taxon>Embryophyta</taxon>
        <taxon>Tracheophyta</taxon>
        <taxon>Spermatophyta</taxon>
        <taxon>Magnoliopsida</taxon>
        <taxon>eudicotyledons</taxon>
        <taxon>Gunneridae</taxon>
        <taxon>Pentapetalae</taxon>
        <taxon>rosids</taxon>
        <taxon>malvids</taxon>
        <taxon>Malvales</taxon>
        <taxon>Malvaceae</taxon>
        <taxon>Malvoideae</taxon>
        <taxon>Gossypium</taxon>
    </lineage>
</organism>
<evidence type="ECO:0000313" key="2">
    <source>
        <dbReference type="EMBL" id="MBA0630379.1"/>
    </source>
</evidence>
<dbReference type="AlphaFoldDB" id="A0A7J8SWA5"/>